<dbReference type="Pfam" id="PF25773">
    <property type="entry name" value="TPR_ANAPC2"/>
    <property type="match status" value="1"/>
</dbReference>
<evidence type="ECO:0000256" key="2">
    <source>
        <dbReference type="PROSITE-ProRule" id="PRU00330"/>
    </source>
</evidence>
<dbReference type="InterPro" id="IPR016158">
    <property type="entry name" value="Cullin_homology"/>
</dbReference>
<evidence type="ECO:0000313" key="6">
    <source>
        <dbReference type="Proteomes" id="UP000683417"/>
    </source>
</evidence>
<dbReference type="InterPro" id="IPR044554">
    <property type="entry name" value="ANAPC2"/>
</dbReference>
<dbReference type="Proteomes" id="UP000683417">
    <property type="component" value="Unassembled WGS sequence"/>
</dbReference>
<sequence>MPTKFSKPVHIWDAERQMSSQKGPKMSQHSLSARKRQIFRTVFEIDCSKSHIDNIHFSRKFESSNSSLITHSVETWHQTQWDAAWDLVTHSLSDAYLSEIQGLSKKAKNGIEIVDTQILSALQILLFPDEYVPQALNKREIVLWYSSQVRLHFLNQALPQILRFKEEKWEPDITLYRSTQLLEVVLHQYHRGLLIIEKQIELSARGTSYSVVSRFIRDLNTIVSNSTMEVLAECISSVLQRYIALVLGLPSRVNPRAKSIGVEDHESENARRAALGLIEKLKNIGLAGERFQVIFAESMNSAVSEFVYEGFKDTWSLDNPVIISSSQDRNLSFGIINLDTTQTKTHSSKCVLDIREWVKERYTKLVVQVLGLLDNGINLSWVEQEKYKEMSIARLAALRTKELFNIIQSWPQAHGALSDLRTAITSTQRRLYLTENFSRVLASRVLHPAASTTHILKTYISIIRSFHSLDHSKVLLDRVAYPLQLYLSTREDTVQIIISSLLADIDEGKSAHEEEKLTELAHLLHTEAKPFGSRIDDEGQDWNDMEWIPDPVDAGPGYKRSKDLDILGTLVGDFGTQEVFIKEFQRIIAGRFLKYNGDFSSEIKVLELLKLRFGEAPLQACEVMLRDIQDSERLNGVIRRIQKLDPSKQEIKLANQSSSQLAKGNAEGLIKPSLHAKILSRLFWPELLAETYQIPDEVAELQKKYEEGFQTVKASRKLSWNHMLGHATIELELEDRYLVEEVHTWQAAVIWAFQSENAVGTSLTRSVQELTEYLGMDESVIRRALKFWNQKLILHELQPDTFTVLESLSSVERARSNNKRVSGVIPSNPDESDMQHSRNLETDGSGVLKEMDMYWQYIVGMLTNSASQMPLPQITMILKMLLVDGFPHSDEKLRNFLARKIDEGALELVAGKYRLKK</sequence>
<proteinExistence type="inferred from homology"/>
<dbReference type="GO" id="GO:0007091">
    <property type="term" value="P:metaphase/anaphase transition of mitotic cell cycle"/>
    <property type="evidence" value="ECO:0007669"/>
    <property type="project" value="TreeGrafter"/>
</dbReference>
<comment type="similarity">
    <text evidence="2">Belongs to the cullin family.</text>
</comment>
<dbReference type="GO" id="GO:0031625">
    <property type="term" value="F:ubiquitin protein ligase binding"/>
    <property type="evidence" value="ECO:0007669"/>
    <property type="project" value="InterPro"/>
</dbReference>
<dbReference type="GO" id="GO:0070979">
    <property type="term" value="P:protein K11-linked ubiquitination"/>
    <property type="evidence" value="ECO:0007669"/>
    <property type="project" value="TreeGrafter"/>
</dbReference>
<accession>A0A9W4D4Q9</accession>
<dbReference type="EMBL" id="CAJHIT010000008">
    <property type="protein sequence ID" value="CAD6504133.1"/>
    <property type="molecule type" value="Genomic_DNA"/>
</dbReference>
<feature type="region of interest" description="Disordered" evidence="3">
    <location>
        <begin position="819"/>
        <end position="839"/>
    </location>
</feature>
<dbReference type="InterPro" id="IPR059120">
    <property type="entry name" value="Cullin-like_AB"/>
</dbReference>
<dbReference type="InterPro" id="IPR057975">
    <property type="entry name" value="TPR_ANAPC2"/>
</dbReference>
<dbReference type="AlphaFoldDB" id="A0A9W4D4Q9"/>
<dbReference type="PANTHER" id="PTHR45957:SF1">
    <property type="entry name" value="ANAPHASE-PROMOTING COMPLEX SUBUNIT 2"/>
    <property type="match status" value="1"/>
</dbReference>
<evidence type="ECO:0000256" key="3">
    <source>
        <dbReference type="SAM" id="MobiDB-lite"/>
    </source>
</evidence>
<dbReference type="Pfam" id="PF26557">
    <property type="entry name" value="Cullin_AB"/>
    <property type="match status" value="1"/>
</dbReference>
<dbReference type="PANTHER" id="PTHR45957">
    <property type="entry name" value="ANAPHASE-PROMOTING COMPLEX SUBUNIT 2"/>
    <property type="match status" value="1"/>
</dbReference>
<dbReference type="Pfam" id="PF08672">
    <property type="entry name" value="ANAPC2"/>
    <property type="match status" value="1"/>
</dbReference>
<reference evidence="5" key="1">
    <citation type="submission" date="2020-10" db="EMBL/GenBank/DDBJ databases">
        <authorList>
            <person name="Muller C M."/>
        </authorList>
    </citation>
    <scope>NUCLEOTIDE SEQUENCE</scope>
    <source>
        <strain evidence="5">THUN-12</strain>
    </source>
</reference>
<dbReference type="SMART" id="SM01013">
    <property type="entry name" value="APC2"/>
    <property type="match status" value="1"/>
</dbReference>
<dbReference type="PROSITE" id="PS50069">
    <property type="entry name" value="CULLIN_2"/>
    <property type="match status" value="1"/>
</dbReference>
<name>A0A9W4D4Q9_BLUGR</name>
<feature type="domain" description="Cullin family profile" evidence="4">
    <location>
        <begin position="569"/>
        <end position="789"/>
    </location>
</feature>
<dbReference type="GO" id="GO:0051301">
    <property type="term" value="P:cell division"/>
    <property type="evidence" value="ECO:0007669"/>
    <property type="project" value="UniProtKB-KW"/>
</dbReference>
<evidence type="ECO:0000313" key="5">
    <source>
        <dbReference type="EMBL" id="CAD6504133.1"/>
    </source>
</evidence>
<comment type="caution">
    <text evidence="5">The sequence shown here is derived from an EMBL/GenBank/DDBJ whole genome shotgun (WGS) entry which is preliminary data.</text>
</comment>
<protein>
    <submittedName>
        <fullName evidence="5">BgTH12-05870</fullName>
    </submittedName>
</protein>
<dbReference type="GO" id="GO:0005680">
    <property type="term" value="C:anaphase-promoting complex"/>
    <property type="evidence" value="ECO:0007669"/>
    <property type="project" value="TreeGrafter"/>
</dbReference>
<keyword evidence="1" id="KW-0833">Ubl conjugation pathway</keyword>
<organism evidence="5 6">
    <name type="scientific">Blumeria graminis f. sp. triticale</name>
    <dbReference type="NCBI Taxonomy" id="1689686"/>
    <lineage>
        <taxon>Eukaryota</taxon>
        <taxon>Fungi</taxon>
        <taxon>Dikarya</taxon>
        <taxon>Ascomycota</taxon>
        <taxon>Pezizomycotina</taxon>
        <taxon>Leotiomycetes</taxon>
        <taxon>Erysiphales</taxon>
        <taxon>Erysiphaceae</taxon>
        <taxon>Blumeria</taxon>
    </lineage>
</organism>
<evidence type="ECO:0000259" key="4">
    <source>
        <dbReference type="PROSITE" id="PS50069"/>
    </source>
</evidence>
<dbReference type="SMART" id="SM00182">
    <property type="entry name" value="CULLIN"/>
    <property type="match status" value="1"/>
</dbReference>
<dbReference type="InterPro" id="IPR014786">
    <property type="entry name" value="ANAPC2_C"/>
</dbReference>
<evidence type="ECO:0000256" key="1">
    <source>
        <dbReference type="ARBA" id="ARBA00022786"/>
    </source>
</evidence>
<gene>
    <name evidence="5" type="ORF">BGTH12_LOCUS5491</name>
</gene>
<dbReference type="GO" id="GO:0006511">
    <property type="term" value="P:ubiquitin-dependent protein catabolic process"/>
    <property type="evidence" value="ECO:0007669"/>
    <property type="project" value="InterPro"/>
</dbReference>